<evidence type="ECO:0000313" key="4">
    <source>
        <dbReference type="Proteomes" id="UP001258315"/>
    </source>
</evidence>
<reference evidence="4" key="1">
    <citation type="submission" date="2023-07" db="EMBL/GenBank/DDBJ databases">
        <title>Functional and genomic diversity of the sorghum phyllosphere microbiome.</title>
        <authorList>
            <person name="Shade A."/>
        </authorList>
    </citation>
    <scope>NUCLEOTIDE SEQUENCE [LARGE SCALE GENOMIC DNA]</scope>
    <source>
        <strain evidence="4">SORGH_AS_0422</strain>
    </source>
</reference>
<dbReference type="InterPro" id="IPR000073">
    <property type="entry name" value="AB_hydrolase_1"/>
</dbReference>
<proteinExistence type="inferred from homology"/>
<accession>A0ABU3GP40</accession>
<protein>
    <submittedName>
        <fullName evidence="3">Sigma-B regulation protein RsbQ</fullName>
    </submittedName>
</protein>
<name>A0ABU3GP40_9SPHI</name>
<dbReference type="EMBL" id="JAVLVU010000001">
    <property type="protein sequence ID" value="MDT3401553.1"/>
    <property type="molecule type" value="Genomic_DNA"/>
</dbReference>
<feature type="domain" description="AB hydrolase-1" evidence="2">
    <location>
        <begin position="22"/>
        <end position="257"/>
    </location>
</feature>
<dbReference type="SUPFAM" id="SSF53474">
    <property type="entry name" value="alpha/beta-Hydrolases"/>
    <property type="match status" value="1"/>
</dbReference>
<sequence>MPSTLKQKHNLSIEGNPDAQQTIIFAHGFGTDQTAWHQVKQAFKDDYRLVLYDNVGAGKSDPAAYSPIKYQTLNTYANDLLDIASVLQLENAIIVAHSVSSMIAMLAAVKAPQYFSKLVFTTASPRYLNDESEGYIGGFTQPVLDSMYEGMTLNYYAWASGFSAAAMANADKPNLGSDFAKSLLSVRPDIALSVAKVIFESDVRKELSGLNIETLLLHSQNDIAVPTEVAQYLHRNISNSRLEFLNAEGHFPHISAPDEVIKALKTFI</sequence>
<evidence type="ECO:0000259" key="2">
    <source>
        <dbReference type="Pfam" id="PF00561"/>
    </source>
</evidence>
<dbReference type="Pfam" id="PF00561">
    <property type="entry name" value="Abhydrolase_1"/>
    <property type="match status" value="1"/>
</dbReference>
<keyword evidence="4" id="KW-1185">Reference proteome</keyword>
<organism evidence="3 4">
    <name type="scientific">Mucilaginibacter terrae</name>
    <dbReference type="NCBI Taxonomy" id="1955052"/>
    <lineage>
        <taxon>Bacteria</taxon>
        <taxon>Pseudomonadati</taxon>
        <taxon>Bacteroidota</taxon>
        <taxon>Sphingobacteriia</taxon>
        <taxon>Sphingobacteriales</taxon>
        <taxon>Sphingobacteriaceae</taxon>
        <taxon>Mucilaginibacter</taxon>
    </lineage>
</organism>
<dbReference type="RefSeq" id="WP_311947441.1">
    <property type="nucleotide sequence ID" value="NZ_JAVLVU010000001.1"/>
</dbReference>
<dbReference type="PANTHER" id="PTHR43039">
    <property type="entry name" value="ESTERASE-RELATED"/>
    <property type="match status" value="1"/>
</dbReference>
<dbReference type="Gene3D" id="3.40.50.1820">
    <property type="entry name" value="alpha/beta hydrolase"/>
    <property type="match status" value="1"/>
</dbReference>
<gene>
    <name evidence="3" type="ORF">QE417_000625</name>
</gene>
<dbReference type="InterPro" id="IPR029058">
    <property type="entry name" value="AB_hydrolase_fold"/>
</dbReference>
<dbReference type="PRINTS" id="PR00111">
    <property type="entry name" value="ABHYDROLASE"/>
</dbReference>
<dbReference type="Proteomes" id="UP001258315">
    <property type="component" value="Unassembled WGS sequence"/>
</dbReference>
<comment type="caution">
    <text evidence="3">The sequence shown here is derived from an EMBL/GenBank/DDBJ whole genome shotgun (WGS) entry which is preliminary data.</text>
</comment>
<evidence type="ECO:0000313" key="3">
    <source>
        <dbReference type="EMBL" id="MDT3401553.1"/>
    </source>
</evidence>
<comment type="similarity">
    <text evidence="1">Belongs to the AB hydrolase superfamily.</text>
</comment>
<evidence type="ECO:0000256" key="1">
    <source>
        <dbReference type="ARBA" id="ARBA00008645"/>
    </source>
</evidence>